<feature type="chain" id="PRO_5046389336" description="TolB protein" evidence="1">
    <location>
        <begin position="22"/>
        <end position="936"/>
    </location>
</feature>
<accession>A0ABT3RM90</accession>
<sequence length="936" mass="108517">MGNYFKLLCFLFLTQPYFLLAQEPILEQHKPGQKWQAENRGNITYVFPSAHSQTLKRSFLVLDSLKSSIYTGIGHKPRHIRLIYNNQTMVSNGFVTFFPWRSEIQTPPSQDFSLSGNAPWLNMVSIHEYRHVVQLDAINKGFNKFLYVLFGDQVLAGIRTISIPDWFTEGDAVFIETMLTPGGRGRLPAFYQPWLLNLKELGDKYYEKQYLGSYKHNIPNHYVFGYLMSAYLYSNYDYETVGSTMVNSGTNWFFPFSYGLALKKKTGKNLYQNYEEMSSYYKSLIPEENAVEGLVFKNNIKRYTNYDYPKYYNNGILSVRNGIGDISQVVFTRNDKTRKVKTAGLIYQNNQTSLAGDKLAWVEYLPGRRWQKVTNTQVRILDIESGRTKRIMKREGVTNFLFSNTRDRSLTLHYFHDQGQVLKVHDLQKEKVLFEIESDLDQQWISPFWVNENRIGFFEQNGNQYVLVIINITNGFRKELNVGNGTPGPAQSYKGHIFFSYPIDNIDHIIAINRANGEIRQITNAGHGNYFPYIEDGQMIYNVLTAAGRNVAQKNVNNLDQFPVIELTPIKPFGLNDFDSQLQQKNSFTESDRKNETKNKSPGALMPFAWGVEVLNDDLDMSIGLRARDALMRYSVTGGYRISSDLDERGWFSRFSYQSLPVILDFEYENLQRNLDRTIEGSTVNFNWNEEIISAGLRLPLNFTSGKYFNNFLLGASFNQAIIENYNQDIRFLDQLSNGTFQFTDLTLRFSHILKTSHRDFLPRWGFQVNAGNRISLDDDDFSASQVYGWGDIFLPGFFKHHSFKLRGSGYWQQLTGESLYIFSNRVPLVRGYSNRLFGNYGMFSLEYSLPLWYPDIKIGPFIYFKRFRGSIYYDRGKGVNNENNFVMNQESYGGIIKTDLNIMRLRRDIVIGVDINYRPDTKNVSYNLVLNTFVF</sequence>
<dbReference type="Proteomes" id="UP001209885">
    <property type="component" value="Unassembled WGS sequence"/>
</dbReference>
<evidence type="ECO:0008006" key="4">
    <source>
        <dbReference type="Google" id="ProtNLM"/>
    </source>
</evidence>
<dbReference type="SUPFAM" id="SSF69304">
    <property type="entry name" value="Tricorn protease N-terminal domain"/>
    <property type="match status" value="1"/>
</dbReference>
<keyword evidence="3" id="KW-1185">Reference proteome</keyword>
<organism evidence="2 3">
    <name type="scientific">Mangrovivirga halotolerans</name>
    <dbReference type="NCBI Taxonomy" id="2993936"/>
    <lineage>
        <taxon>Bacteria</taxon>
        <taxon>Pseudomonadati</taxon>
        <taxon>Bacteroidota</taxon>
        <taxon>Cytophagia</taxon>
        <taxon>Cytophagales</taxon>
        <taxon>Mangrovivirgaceae</taxon>
        <taxon>Mangrovivirga</taxon>
    </lineage>
</organism>
<proteinExistence type="predicted"/>
<protein>
    <recommendedName>
        <fullName evidence="4">TolB protein</fullName>
    </recommendedName>
</protein>
<evidence type="ECO:0000313" key="3">
    <source>
        <dbReference type="Proteomes" id="UP001209885"/>
    </source>
</evidence>
<dbReference type="RefSeq" id="WP_266054536.1">
    <property type="nucleotide sequence ID" value="NZ_JAPFQN010000001.1"/>
</dbReference>
<keyword evidence="1" id="KW-0732">Signal</keyword>
<comment type="caution">
    <text evidence="2">The sequence shown here is derived from an EMBL/GenBank/DDBJ whole genome shotgun (WGS) entry which is preliminary data.</text>
</comment>
<evidence type="ECO:0000313" key="2">
    <source>
        <dbReference type="EMBL" id="MCX2742300.1"/>
    </source>
</evidence>
<dbReference type="EMBL" id="JAPFQN010000001">
    <property type="protein sequence ID" value="MCX2742300.1"/>
    <property type="molecule type" value="Genomic_DNA"/>
</dbReference>
<reference evidence="2 3" key="1">
    <citation type="submission" date="2022-11" db="EMBL/GenBank/DDBJ databases">
        <title>The characterization of three novel Bacteroidetes species and genomic analysis of their roles in tidal elemental geochemical cycles.</title>
        <authorList>
            <person name="Ma K."/>
        </authorList>
    </citation>
    <scope>NUCLEOTIDE SEQUENCE [LARGE SCALE GENOMIC DNA]</scope>
    <source>
        <strain evidence="2 3">M17</strain>
    </source>
</reference>
<gene>
    <name evidence="2" type="ORF">OO013_00410</name>
</gene>
<name>A0ABT3RM90_9BACT</name>
<feature type="signal peptide" evidence="1">
    <location>
        <begin position="1"/>
        <end position="21"/>
    </location>
</feature>
<evidence type="ECO:0000256" key="1">
    <source>
        <dbReference type="SAM" id="SignalP"/>
    </source>
</evidence>